<dbReference type="Proteomes" id="UP000324159">
    <property type="component" value="Unassembled WGS sequence"/>
</dbReference>
<dbReference type="AlphaFoldDB" id="A0A5D3WIH1"/>
<dbReference type="NCBIfam" id="TIGR04282">
    <property type="entry name" value="glyco_like_cofC"/>
    <property type="match status" value="1"/>
</dbReference>
<dbReference type="Pfam" id="PF09837">
    <property type="entry name" value="DUF2064"/>
    <property type="match status" value="1"/>
</dbReference>
<sequence>MVKTRLCPPLTPRQAADFYRVCLLETLRRVGRAGRRLVLFYAGCRDWFAEHCPGCELRPQVEGDLGRRMAAALDSLLESGAGAAALIGTDSPDLPLPLIDRAFAALAAHDAVTIPADDGGYVLIGCRRPCPQLFADIPWSSDQVLALTRRRATDAGLSYTEIDCWQDLDDAAALCRLLARSPDGEAARYLRRIRPDLA</sequence>
<dbReference type="EMBL" id="VNIB01000009">
    <property type="protein sequence ID" value="TYO97683.1"/>
    <property type="molecule type" value="Genomic_DNA"/>
</dbReference>
<protein>
    <recommendedName>
        <fullName evidence="3">Glycosyltransferase</fullName>
    </recommendedName>
</protein>
<name>A0A5D3WIH1_9BACT</name>
<dbReference type="InterPro" id="IPR029044">
    <property type="entry name" value="Nucleotide-diphossugar_trans"/>
</dbReference>
<proteinExistence type="predicted"/>
<gene>
    <name evidence="1" type="ORF">EDC39_10986</name>
</gene>
<accession>A0A5D3WIH1</accession>
<dbReference type="OrthoDB" id="9798250at2"/>
<keyword evidence="2" id="KW-1185">Reference proteome</keyword>
<dbReference type="SUPFAM" id="SSF53448">
    <property type="entry name" value="Nucleotide-diphospho-sugar transferases"/>
    <property type="match status" value="1"/>
</dbReference>
<comment type="caution">
    <text evidence="1">The sequence shown here is derived from an EMBL/GenBank/DDBJ whole genome shotgun (WGS) entry which is preliminary data.</text>
</comment>
<reference evidence="1 2" key="1">
    <citation type="submission" date="2019-07" db="EMBL/GenBank/DDBJ databases">
        <title>Genomic Encyclopedia of Type Strains, Phase IV (KMG-IV): sequencing the most valuable type-strain genomes for metagenomic binning, comparative biology and taxonomic classification.</title>
        <authorList>
            <person name="Goeker M."/>
        </authorList>
    </citation>
    <scope>NUCLEOTIDE SEQUENCE [LARGE SCALE GENOMIC DNA]</scope>
    <source>
        <strain evidence="1 2">SS015</strain>
    </source>
</reference>
<dbReference type="InterPro" id="IPR018641">
    <property type="entry name" value="Trfase_1_rSAM/seldom-assoc"/>
</dbReference>
<evidence type="ECO:0000313" key="1">
    <source>
        <dbReference type="EMBL" id="TYO97683.1"/>
    </source>
</evidence>
<dbReference type="PANTHER" id="PTHR36529:SF1">
    <property type="entry name" value="GLYCOSYLTRANSFERASE"/>
    <property type="match status" value="1"/>
</dbReference>
<dbReference type="Gene3D" id="3.90.550.10">
    <property type="entry name" value="Spore Coat Polysaccharide Biosynthesis Protein SpsA, Chain A"/>
    <property type="match status" value="1"/>
</dbReference>
<evidence type="ECO:0000313" key="2">
    <source>
        <dbReference type="Proteomes" id="UP000324159"/>
    </source>
</evidence>
<organism evidence="1 2">
    <name type="scientific">Geothermobacter ehrlichii</name>
    <dbReference type="NCBI Taxonomy" id="213224"/>
    <lineage>
        <taxon>Bacteria</taxon>
        <taxon>Pseudomonadati</taxon>
        <taxon>Thermodesulfobacteriota</taxon>
        <taxon>Desulfuromonadia</taxon>
        <taxon>Desulfuromonadales</taxon>
        <taxon>Geothermobacteraceae</taxon>
        <taxon>Geothermobacter</taxon>
    </lineage>
</organism>
<dbReference type="PANTHER" id="PTHR36529">
    <property type="entry name" value="SLL1095 PROTEIN"/>
    <property type="match status" value="1"/>
</dbReference>
<evidence type="ECO:0008006" key="3">
    <source>
        <dbReference type="Google" id="ProtNLM"/>
    </source>
</evidence>